<name>A0A0R3SKG5_HYMDI</name>
<gene>
    <name evidence="1" type="ORF">HDID_LOCUS5428</name>
</gene>
<dbReference type="EMBL" id="UYSG01002790">
    <property type="protein sequence ID" value="VDL57746.1"/>
    <property type="molecule type" value="Genomic_DNA"/>
</dbReference>
<reference evidence="1 2" key="2">
    <citation type="submission" date="2018-11" db="EMBL/GenBank/DDBJ databases">
        <authorList>
            <consortium name="Pathogen Informatics"/>
        </authorList>
    </citation>
    <scope>NUCLEOTIDE SEQUENCE [LARGE SCALE GENOMIC DNA]</scope>
</reference>
<evidence type="ECO:0000313" key="3">
    <source>
        <dbReference type="WBParaSite" id="HDID_0000543001-mRNA-1"/>
    </source>
</evidence>
<dbReference type="Proteomes" id="UP000274504">
    <property type="component" value="Unassembled WGS sequence"/>
</dbReference>
<reference evidence="3" key="1">
    <citation type="submission" date="2017-02" db="UniProtKB">
        <authorList>
            <consortium name="WormBaseParasite"/>
        </authorList>
    </citation>
    <scope>IDENTIFICATION</scope>
</reference>
<dbReference type="OrthoDB" id="6241714at2759"/>
<dbReference type="AlphaFoldDB" id="A0A0R3SKG5"/>
<accession>A0A0R3SKG5</accession>
<evidence type="ECO:0000313" key="2">
    <source>
        <dbReference type="Proteomes" id="UP000274504"/>
    </source>
</evidence>
<sequence length="252" mass="28856">MSHVGRSARKKIVVQSRYRSTSVSKVTVSASSPQRDTLPSFSINDSVASSIPSRKMNTSLPSRTVSKHSPFLSDEDLIKWSNRTMWKFLVLKSRKALESQAYLEVNLRKTIMEKRGSDAWFKKWLTEIYKKLVALLEGDKGVINLLRRFHDHHLEPVSNRLPVYEIAIGDDLITNLKYAFEAQNQQQKGLGRLSQLMSDLARVVQTSTAWTANREDVLSKLIEASRLLLHLASLHAHRRQLEMTEKLDNLFL</sequence>
<evidence type="ECO:0000313" key="1">
    <source>
        <dbReference type="EMBL" id="VDL57746.1"/>
    </source>
</evidence>
<proteinExistence type="predicted"/>
<protein>
    <submittedName>
        <fullName evidence="3">DHC_N1 domain-containing protein</fullName>
    </submittedName>
</protein>
<dbReference type="WBParaSite" id="HDID_0000543001-mRNA-1">
    <property type="protein sequence ID" value="HDID_0000543001-mRNA-1"/>
    <property type="gene ID" value="HDID_0000543001"/>
</dbReference>
<organism evidence="3">
    <name type="scientific">Hymenolepis diminuta</name>
    <name type="common">Rat tapeworm</name>
    <dbReference type="NCBI Taxonomy" id="6216"/>
    <lineage>
        <taxon>Eukaryota</taxon>
        <taxon>Metazoa</taxon>
        <taxon>Spiralia</taxon>
        <taxon>Lophotrochozoa</taxon>
        <taxon>Platyhelminthes</taxon>
        <taxon>Cestoda</taxon>
        <taxon>Eucestoda</taxon>
        <taxon>Cyclophyllidea</taxon>
        <taxon>Hymenolepididae</taxon>
        <taxon>Hymenolepis</taxon>
    </lineage>
</organism>